<dbReference type="Proteomes" id="UP000516148">
    <property type="component" value="Chromosome"/>
</dbReference>
<sequence length="134" mass="15499">MTLICYGEGNKPGAEYRSGYEWNDDRRRYEYRGGYVSGRQNFDSQVQVEIYNGRGRIHLTGKLVAPIHSGGRDGWWDLTNLRVDRNRITAKYRLNGLNSPRVDIDRRSGRIAIDGIEHFRGSCDIGDWSDGRRF</sequence>
<gene>
    <name evidence="1" type="ORF">H3Z74_10330</name>
</gene>
<evidence type="ECO:0000313" key="2">
    <source>
        <dbReference type="Proteomes" id="UP000516148"/>
    </source>
</evidence>
<dbReference type="AlphaFoldDB" id="A0A7H0LQL1"/>
<protein>
    <submittedName>
        <fullName evidence="1">Uncharacterized protein</fullName>
    </submittedName>
</protein>
<organism evidence="1 2">
    <name type="scientific">Sphingomonas alpina</name>
    <dbReference type="NCBI Taxonomy" id="653931"/>
    <lineage>
        <taxon>Bacteria</taxon>
        <taxon>Pseudomonadati</taxon>
        <taxon>Pseudomonadota</taxon>
        <taxon>Alphaproteobacteria</taxon>
        <taxon>Sphingomonadales</taxon>
        <taxon>Sphingomonadaceae</taxon>
        <taxon>Sphingomonas</taxon>
    </lineage>
</organism>
<evidence type="ECO:0000313" key="1">
    <source>
        <dbReference type="EMBL" id="QNQ11964.1"/>
    </source>
</evidence>
<dbReference type="KEGG" id="spap:H3Z74_10330"/>
<accession>A0A7H0LQL1</accession>
<proteinExistence type="predicted"/>
<name>A0A7H0LQL1_9SPHN</name>
<reference evidence="1 2" key="1">
    <citation type="submission" date="2020-09" db="EMBL/GenBank/DDBJ databases">
        <title>Sphingomonas sp., a new species isolated from pork steak.</title>
        <authorList>
            <person name="Heidler von Heilborn D."/>
        </authorList>
    </citation>
    <scope>NUCLEOTIDE SEQUENCE [LARGE SCALE GENOMIC DNA]</scope>
    <source>
        <strain evidence="2">S8-3T</strain>
    </source>
</reference>
<dbReference type="EMBL" id="CP061038">
    <property type="protein sequence ID" value="QNQ11964.1"/>
    <property type="molecule type" value="Genomic_DNA"/>
</dbReference>
<keyword evidence="2" id="KW-1185">Reference proteome</keyword>